<dbReference type="KEGG" id="sgn:SGRA_2074"/>
<dbReference type="PANTHER" id="PTHR48079">
    <property type="entry name" value="PROTEIN YEEZ"/>
    <property type="match status" value="1"/>
</dbReference>
<dbReference type="InterPro" id="IPR036291">
    <property type="entry name" value="NAD(P)-bd_dom_sf"/>
</dbReference>
<dbReference type="Proteomes" id="UP000007519">
    <property type="component" value="Chromosome"/>
</dbReference>
<dbReference type="InterPro" id="IPR051783">
    <property type="entry name" value="NAD(P)-dependent_oxidoreduct"/>
</dbReference>
<dbReference type="eggNOG" id="COG0451">
    <property type="taxonomic scope" value="Bacteria"/>
</dbReference>
<dbReference type="Gene3D" id="3.40.50.720">
    <property type="entry name" value="NAD(P)-binding Rossmann-like Domain"/>
    <property type="match status" value="1"/>
</dbReference>
<dbReference type="PANTHER" id="PTHR48079:SF6">
    <property type="entry name" value="NAD(P)-BINDING DOMAIN-CONTAINING PROTEIN-RELATED"/>
    <property type="match status" value="1"/>
</dbReference>
<name>H6L2P8_SAPGL</name>
<protein>
    <submittedName>
        <fullName evidence="1">NAD-dependent epimerase/dehydratase</fullName>
    </submittedName>
</protein>
<gene>
    <name evidence="1" type="ordered locus">SGRA_2074</name>
</gene>
<dbReference type="SUPFAM" id="SSF51735">
    <property type="entry name" value="NAD(P)-binding Rossmann-fold domains"/>
    <property type="match status" value="1"/>
</dbReference>
<accession>H6L2P8</accession>
<dbReference type="RefSeq" id="WP_015692424.1">
    <property type="nucleotide sequence ID" value="NC_016940.1"/>
</dbReference>
<sequence>MKNKQIAIMGCGWLGAPLAEKLLAEGWEVYGSSRSLANLEGLQALGLKPFRMELPKTLPAAEDPIWQLPYYMVNMPPTPFMALGPLAYAQSMALLAERIPVGATLFFVSSTGVYGPQKGAVLETNDCQPAHARSQAVLAAEKALAPYRAKLNLSILRFAGLIGGQRKAGRFLAGKKEVPQPFRRLNLIHRSDCLGILSALLAKENCPALLNVAAPKHPFAQDFYPKRAKMLGLEPPSFLPPASQEKEQASYISTAALQAFLPDYIWQYPDPNDFP</sequence>
<evidence type="ECO:0000313" key="2">
    <source>
        <dbReference type="Proteomes" id="UP000007519"/>
    </source>
</evidence>
<dbReference type="STRING" id="984262.SGRA_2074"/>
<organism evidence="1 2">
    <name type="scientific">Saprospira grandis (strain Lewin)</name>
    <dbReference type="NCBI Taxonomy" id="984262"/>
    <lineage>
        <taxon>Bacteria</taxon>
        <taxon>Pseudomonadati</taxon>
        <taxon>Bacteroidota</taxon>
        <taxon>Saprospiria</taxon>
        <taxon>Saprospirales</taxon>
        <taxon>Saprospiraceae</taxon>
        <taxon>Saprospira</taxon>
    </lineage>
</organism>
<dbReference type="EMBL" id="CP002831">
    <property type="protein sequence ID" value="AFC24805.1"/>
    <property type="molecule type" value="Genomic_DNA"/>
</dbReference>
<evidence type="ECO:0000313" key="1">
    <source>
        <dbReference type="EMBL" id="AFC24805.1"/>
    </source>
</evidence>
<dbReference type="HOGENOM" id="CLU_007383_11_1_10"/>
<dbReference type="AlphaFoldDB" id="H6L2P8"/>
<keyword evidence="2" id="KW-1185">Reference proteome</keyword>
<reference evidence="1 2" key="1">
    <citation type="journal article" date="2012" name="Stand. Genomic Sci.">
        <title>Complete genome sequencing and analysis of Saprospira grandis str. Lewin, a predatory marine bacterium.</title>
        <authorList>
            <person name="Saw J.H."/>
            <person name="Yuryev A."/>
            <person name="Kanbe M."/>
            <person name="Hou S."/>
            <person name="Young A.G."/>
            <person name="Aizawa S."/>
            <person name="Alam M."/>
        </authorList>
    </citation>
    <scope>NUCLEOTIDE SEQUENCE [LARGE SCALE GENOMIC DNA]</scope>
    <source>
        <strain evidence="1 2">Lewin</strain>
    </source>
</reference>
<proteinExistence type="predicted"/>
<dbReference type="OrthoDB" id="751203at2"/>
<dbReference type="GO" id="GO:0005737">
    <property type="term" value="C:cytoplasm"/>
    <property type="evidence" value="ECO:0007669"/>
    <property type="project" value="TreeGrafter"/>
</dbReference>
<dbReference type="GO" id="GO:0004029">
    <property type="term" value="F:aldehyde dehydrogenase (NAD+) activity"/>
    <property type="evidence" value="ECO:0007669"/>
    <property type="project" value="TreeGrafter"/>
</dbReference>